<dbReference type="InterPro" id="IPR036291">
    <property type="entry name" value="NAD(P)-bd_dom_sf"/>
</dbReference>
<dbReference type="InterPro" id="IPR002204">
    <property type="entry name" value="3-OH-isobutyrate_DH-rel_CS"/>
</dbReference>
<sequence>MAVIAFIGLGQMGSPMASNLLKQGHQLSVFDVNPDAVQRLVDKGAQPCKQPGSGNHRR</sequence>
<keyword evidence="2" id="KW-0520">NAD</keyword>
<dbReference type="Pfam" id="PF03446">
    <property type="entry name" value="NAD_binding_2"/>
    <property type="match status" value="1"/>
</dbReference>
<proteinExistence type="predicted"/>
<dbReference type="Gene3D" id="3.40.50.720">
    <property type="entry name" value="NAD(P)-binding Rossmann-like Domain"/>
    <property type="match status" value="1"/>
</dbReference>
<dbReference type="EC" id="1.1.1.60" evidence="4"/>
<protein>
    <submittedName>
        <fullName evidence="4">Oxidoreductase</fullName>
        <ecNumber evidence="4">1.1.1.60</ecNumber>
    </submittedName>
</protein>
<dbReference type="PROSITE" id="PS00895">
    <property type="entry name" value="3_HYDROXYISOBUT_DH"/>
    <property type="match status" value="1"/>
</dbReference>
<reference evidence="4 5" key="1">
    <citation type="submission" date="2018-12" db="EMBL/GenBank/DDBJ databases">
        <authorList>
            <consortium name="Pathogen Informatics"/>
        </authorList>
    </citation>
    <scope>NUCLEOTIDE SEQUENCE [LARGE SCALE GENOMIC DNA]</scope>
    <source>
        <strain evidence="4 5">NCTC6754</strain>
    </source>
</reference>
<dbReference type="GO" id="GO:0016054">
    <property type="term" value="P:organic acid catabolic process"/>
    <property type="evidence" value="ECO:0007669"/>
    <property type="project" value="UniProtKB-ARBA"/>
</dbReference>
<evidence type="ECO:0000313" key="4">
    <source>
        <dbReference type="EMBL" id="VEB51792.1"/>
    </source>
</evidence>
<gene>
    <name evidence="4" type="primary">yihU_1</name>
    <name evidence="4" type="ORF">NCTC6754_01518</name>
</gene>
<feature type="domain" description="6-phosphogluconate dehydrogenase NADP-binding" evidence="3">
    <location>
        <begin position="4"/>
        <end position="51"/>
    </location>
</feature>
<keyword evidence="1 4" id="KW-0560">Oxidoreductase</keyword>
<accession>A0A447TR22</accession>
<dbReference type="GO" id="GO:0050661">
    <property type="term" value="F:NADP binding"/>
    <property type="evidence" value="ECO:0007669"/>
    <property type="project" value="InterPro"/>
</dbReference>
<dbReference type="AlphaFoldDB" id="A0A447TR22"/>
<evidence type="ECO:0000256" key="1">
    <source>
        <dbReference type="ARBA" id="ARBA00023002"/>
    </source>
</evidence>
<dbReference type="InterPro" id="IPR006115">
    <property type="entry name" value="6PGDH_NADP-bd"/>
</dbReference>
<dbReference type="SUPFAM" id="SSF51735">
    <property type="entry name" value="NAD(P)-binding Rossmann-fold domains"/>
    <property type="match status" value="1"/>
</dbReference>
<name>A0A447TR22_SALET</name>
<dbReference type="PANTHER" id="PTHR22981:SF7">
    <property type="entry name" value="3-HYDROXYISOBUTYRATE DEHYDROGENASE, MITOCHONDRIAL"/>
    <property type="match status" value="1"/>
</dbReference>
<evidence type="ECO:0000313" key="5">
    <source>
        <dbReference type="Proteomes" id="UP000269208"/>
    </source>
</evidence>
<organism evidence="4 5">
    <name type="scientific">Salmonella enterica I</name>
    <dbReference type="NCBI Taxonomy" id="59201"/>
    <lineage>
        <taxon>Bacteria</taxon>
        <taxon>Pseudomonadati</taxon>
        <taxon>Pseudomonadota</taxon>
        <taxon>Gammaproteobacteria</taxon>
        <taxon>Enterobacterales</taxon>
        <taxon>Enterobacteriaceae</taxon>
        <taxon>Salmonella</taxon>
    </lineage>
</organism>
<dbReference type="Proteomes" id="UP000269208">
    <property type="component" value="Chromosome"/>
</dbReference>
<evidence type="ECO:0000256" key="2">
    <source>
        <dbReference type="ARBA" id="ARBA00023027"/>
    </source>
</evidence>
<dbReference type="PANTHER" id="PTHR22981">
    <property type="entry name" value="3-HYDROXYISOBUTYRATE DEHYDROGENASE-RELATED"/>
    <property type="match status" value="1"/>
</dbReference>
<dbReference type="EMBL" id="LR134190">
    <property type="protein sequence ID" value="VEB51792.1"/>
    <property type="molecule type" value="Genomic_DNA"/>
</dbReference>
<evidence type="ECO:0000259" key="3">
    <source>
        <dbReference type="Pfam" id="PF03446"/>
    </source>
</evidence>
<dbReference type="GO" id="GO:0008679">
    <property type="term" value="F:2-hydroxy-3-oxopropionate reductase activity"/>
    <property type="evidence" value="ECO:0007669"/>
    <property type="project" value="UniProtKB-EC"/>
</dbReference>